<keyword evidence="1" id="KW-0812">Transmembrane</keyword>
<gene>
    <name evidence="3" type="ORF">SAMN05443574_1015</name>
</gene>
<dbReference type="Pfam" id="PF24035">
    <property type="entry name" value="DUF7344"/>
    <property type="match status" value="1"/>
</dbReference>
<dbReference type="RefSeq" id="WP_004518233.1">
    <property type="nucleotide sequence ID" value="NZ_FNOF01000001.1"/>
</dbReference>
<keyword evidence="1" id="KW-1133">Transmembrane helix</keyword>
<proteinExistence type="predicted"/>
<dbReference type="AlphaFoldDB" id="A0A1H2Q1J3"/>
<organism evidence="3 4">
    <name type="scientific">Haloarcula vallismortis</name>
    <name type="common">Halobacterium vallismortis</name>
    <dbReference type="NCBI Taxonomy" id="28442"/>
    <lineage>
        <taxon>Archaea</taxon>
        <taxon>Methanobacteriati</taxon>
        <taxon>Methanobacteriota</taxon>
        <taxon>Stenosarchaea group</taxon>
        <taxon>Halobacteria</taxon>
        <taxon>Halobacteriales</taxon>
        <taxon>Haloarculaceae</taxon>
        <taxon>Haloarcula</taxon>
    </lineage>
</organism>
<name>A0A1H2Q1J3_HALVA</name>
<evidence type="ECO:0000313" key="4">
    <source>
        <dbReference type="Proteomes" id="UP000182573"/>
    </source>
</evidence>
<feature type="transmembrane region" description="Helical" evidence="1">
    <location>
        <begin position="152"/>
        <end position="171"/>
    </location>
</feature>
<feature type="transmembrane region" description="Helical" evidence="1">
    <location>
        <begin position="125"/>
        <end position="146"/>
    </location>
</feature>
<dbReference type="Proteomes" id="UP000182573">
    <property type="component" value="Unassembled WGS sequence"/>
</dbReference>
<evidence type="ECO:0000313" key="3">
    <source>
        <dbReference type="EMBL" id="SDW00910.1"/>
    </source>
</evidence>
<evidence type="ECO:0000259" key="2">
    <source>
        <dbReference type="Pfam" id="PF24035"/>
    </source>
</evidence>
<dbReference type="InterPro" id="IPR055768">
    <property type="entry name" value="DUF7344"/>
</dbReference>
<dbReference type="STRING" id="28442.SAMN05443574_1015"/>
<dbReference type="EMBL" id="FNOF01000001">
    <property type="protein sequence ID" value="SDW00910.1"/>
    <property type="molecule type" value="Genomic_DNA"/>
</dbReference>
<accession>A0A1H2Q1J3</accession>
<feature type="domain" description="DUF7344" evidence="2">
    <location>
        <begin position="23"/>
        <end position="98"/>
    </location>
</feature>
<sequence>MAVGGKQSDQTGAGNAITRDKVFELLSNHRRRYALHVAKQTDGASELSDIAEQVAAWENGKAQSEITSSERHRVYTSMQQTHLPAMDRAGVIDYDNGTVTLTEQAADLDVYMDVVPEDSIPWGQYYLGLAVLSGAVVGAAGLGVFPASVPDLAWAALVVALFLCSGLYHVWQSRQLRLGAGETPPDVET</sequence>
<protein>
    <recommendedName>
        <fullName evidence="2">DUF7344 domain-containing protein</fullName>
    </recommendedName>
</protein>
<keyword evidence="1" id="KW-0472">Membrane</keyword>
<reference evidence="3 4" key="1">
    <citation type="submission" date="2016-10" db="EMBL/GenBank/DDBJ databases">
        <authorList>
            <person name="de Groot N.N."/>
        </authorList>
    </citation>
    <scope>NUCLEOTIDE SEQUENCE [LARGE SCALE GENOMIC DNA]</scope>
    <source>
        <strain evidence="3 4">DSM 3756</strain>
    </source>
</reference>
<evidence type="ECO:0000256" key="1">
    <source>
        <dbReference type="SAM" id="Phobius"/>
    </source>
</evidence>